<dbReference type="GO" id="GO:0009696">
    <property type="term" value="P:salicylic acid metabolic process"/>
    <property type="evidence" value="ECO:0007669"/>
    <property type="project" value="TreeGrafter"/>
</dbReference>
<dbReference type="GO" id="GO:0080030">
    <property type="term" value="F:methyl indole-3-acetate esterase activity"/>
    <property type="evidence" value="ECO:0007669"/>
    <property type="project" value="TreeGrafter"/>
</dbReference>
<organism evidence="3 4">
    <name type="scientific">Dioscorea cayennensis subsp. rotundata</name>
    <name type="common">White Guinea yam</name>
    <name type="synonym">Dioscorea rotundata</name>
    <dbReference type="NCBI Taxonomy" id="55577"/>
    <lineage>
        <taxon>Eukaryota</taxon>
        <taxon>Viridiplantae</taxon>
        <taxon>Streptophyta</taxon>
        <taxon>Embryophyta</taxon>
        <taxon>Tracheophyta</taxon>
        <taxon>Spermatophyta</taxon>
        <taxon>Magnoliopsida</taxon>
        <taxon>Liliopsida</taxon>
        <taxon>Dioscoreales</taxon>
        <taxon>Dioscoreaceae</taxon>
        <taxon>Dioscorea</taxon>
    </lineage>
</organism>
<dbReference type="InterPro" id="IPR029058">
    <property type="entry name" value="AB_hydrolase_fold"/>
</dbReference>
<evidence type="ECO:0000259" key="2">
    <source>
        <dbReference type="Pfam" id="PF00561"/>
    </source>
</evidence>
<dbReference type="InterPro" id="IPR045889">
    <property type="entry name" value="MES/HNL"/>
</dbReference>
<dbReference type="FunFam" id="3.40.50.1820:FF:000025">
    <property type="entry name" value="putative methylesterase 11, chloroplastic"/>
    <property type="match status" value="1"/>
</dbReference>
<protein>
    <submittedName>
        <fullName evidence="4">Methylesterase 17-like</fullName>
    </submittedName>
</protein>
<reference evidence="4" key="1">
    <citation type="submission" date="2025-08" db="UniProtKB">
        <authorList>
            <consortium name="RefSeq"/>
        </authorList>
    </citation>
    <scope>IDENTIFICATION</scope>
</reference>
<name>A0AB40AFR6_DIOCR</name>
<evidence type="ECO:0000256" key="1">
    <source>
        <dbReference type="ARBA" id="ARBA00022801"/>
    </source>
</evidence>
<dbReference type="Proteomes" id="UP001515500">
    <property type="component" value="Chromosome 19"/>
</dbReference>
<accession>A0AB40AFR6</accession>
<keyword evidence="1" id="KW-0378">Hydrolase</keyword>
<dbReference type="SUPFAM" id="SSF53474">
    <property type="entry name" value="alpha/beta-Hydrolases"/>
    <property type="match status" value="1"/>
</dbReference>
<dbReference type="GO" id="GO:0080031">
    <property type="term" value="F:methyl salicylate esterase activity"/>
    <property type="evidence" value="ECO:0007669"/>
    <property type="project" value="TreeGrafter"/>
</dbReference>
<dbReference type="Pfam" id="PF00561">
    <property type="entry name" value="Abhydrolase_1"/>
    <property type="match status" value="1"/>
</dbReference>
<sequence length="257" mass="29024">MDKKKQHFVMVHGVGHGAWCWFKLQHLLDSSGHKVSCLDLAGAGISTKDPNSILSFDEYHQPLYDFMSALPLDEKVVLVAHSAGGLNVTKAMHEFSNKISLAIFIAATMLPSGFVSDQDLIDGIPNLSEFGDVYKLEFSLGPENPPTSIGLKKEFQRRILYQMSPKEDSSLASMLLRPWPYAISKARFGRDKEIDVKNVRRVYIKTMYDNMMKPEQQDAMIRRWPPNEVMIINTDHSPFFSASHELFNLIIKASSSC</sequence>
<evidence type="ECO:0000313" key="4">
    <source>
        <dbReference type="RefSeq" id="XP_039113725.1"/>
    </source>
</evidence>
<dbReference type="GO" id="GO:0080032">
    <property type="term" value="F:methyl jasmonate esterase activity"/>
    <property type="evidence" value="ECO:0007669"/>
    <property type="project" value="TreeGrafter"/>
</dbReference>
<evidence type="ECO:0000313" key="3">
    <source>
        <dbReference type="Proteomes" id="UP001515500"/>
    </source>
</evidence>
<dbReference type="RefSeq" id="XP_039113725.1">
    <property type="nucleotide sequence ID" value="XM_039257791.1"/>
</dbReference>
<dbReference type="AlphaFoldDB" id="A0AB40AFR6"/>
<dbReference type="Gene3D" id="3.40.50.1820">
    <property type="entry name" value="alpha/beta hydrolase"/>
    <property type="match status" value="1"/>
</dbReference>
<feature type="domain" description="AB hydrolase-1" evidence="2">
    <location>
        <begin position="7"/>
        <end position="241"/>
    </location>
</feature>
<dbReference type="GeneID" id="120249285"/>
<dbReference type="PANTHER" id="PTHR10992">
    <property type="entry name" value="METHYLESTERASE FAMILY MEMBER"/>
    <property type="match status" value="1"/>
</dbReference>
<dbReference type="InterPro" id="IPR000073">
    <property type="entry name" value="AB_hydrolase_1"/>
</dbReference>
<keyword evidence="3" id="KW-1185">Reference proteome</keyword>
<gene>
    <name evidence="4" type="primary">LOC120249285</name>
</gene>
<dbReference type="GO" id="GO:0009694">
    <property type="term" value="P:jasmonic acid metabolic process"/>
    <property type="evidence" value="ECO:0007669"/>
    <property type="project" value="TreeGrafter"/>
</dbReference>
<proteinExistence type="predicted"/>
<dbReference type="PANTHER" id="PTHR10992:SF1032">
    <property type="entry name" value="METHYLESTERASE 17"/>
    <property type="match status" value="1"/>
</dbReference>